<keyword evidence="2" id="KW-0812">Transmembrane</keyword>
<dbReference type="RefSeq" id="WP_260170456.1">
    <property type="nucleotide sequence ID" value="NZ_BAAARH010000009.1"/>
</dbReference>
<evidence type="ECO:0000313" key="3">
    <source>
        <dbReference type="EMBL" id="MBB5511605.1"/>
    </source>
</evidence>
<feature type="compositionally biased region" description="Basic and acidic residues" evidence="1">
    <location>
        <begin position="1"/>
        <end position="10"/>
    </location>
</feature>
<gene>
    <name evidence="3" type="ORF">HD598_000292</name>
</gene>
<keyword evidence="2" id="KW-0472">Membrane</keyword>
<dbReference type="Proteomes" id="UP000580797">
    <property type="component" value="Unassembled WGS sequence"/>
</dbReference>
<keyword evidence="2" id="KW-1133">Transmembrane helix</keyword>
<dbReference type="EMBL" id="JACHDR010000001">
    <property type="protein sequence ID" value="MBB5511605.1"/>
    <property type="molecule type" value="Genomic_DNA"/>
</dbReference>
<feature type="transmembrane region" description="Helical" evidence="2">
    <location>
        <begin position="71"/>
        <end position="92"/>
    </location>
</feature>
<evidence type="ECO:0000256" key="1">
    <source>
        <dbReference type="SAM" id="MobiDB-lite"/>
    </source>
</evidence>
<accession>A0A7W8TRM4</accession>
<name>A0A7W8TRM4_9MICC</name>
<evidence type="ECO:0000313" key="4">
    <source>
        <dbReference type="Proteomes" id="UP000580797"/>
    </source>
</evidence>
<evidence type="ECO:0008006" key="5">
    <source>
        <dbReference type="Google" id="ProtNLM"/>
    </source>
</evidence>
<feature type="region of interest" description="Disordered" evidence="1">
    <location>
        <begin position="1"/>
        <end position="66"/>
    </location>
</feature>
<sequence length="197" mass="20824">MNTPENHEAKASATGRIAERAAARKAASSSSPNSASDAATGVPTSATTNGTAADGTENRAGEPKSRKNKGLGAIIVAVYAIFALSSTARAGYQILTKFEEAPLAYVLSALAAVVYIVATIALGSSSVRSWLISRYAVLVELVGVILVGALSYLIPEHFSHPAVWSHFGQGYWYIPLILPLIGLWWLRRTKPASLRGE</sequence>
<reference evidence="3 4" key="1">
    <citation type="submission" date="2020-08" db="EMBL/GenBank/DDBJ databases">
        <title>Sequencing the genomes of 1000 actinobacteria strains.</title>
        <authorList>
            <person name="Klenk H.-P."/>
        </authorList>
    </citation>
    <scope>NUCLEOTIDE SEQUENCE [LARGE SCALE GENOMIC DNA]</scope>
    <source>
        <strain evidence="3 4">DSM 105783</strain>
    </source>
</reference>
<feature type="transmembrane region" description="Helical" evidence="2">
    <location>
        <begin position="170"/>
        <end position="186"/>
    </location>
</feature>
<protein>
    <recommendedName>
        <fullName evidence="5">Integral membrane protein</fullName>
    </recommendedName>
</protein>
<evidence type="ECO:0000256" key="2">
    <source>
        <dbReference type="SAM" id="Phobius"/>
    </source>
</evidence>
<comment type="caution">
    <text evidence="3">The sequence shown here is derived from an EMBL/GenBank/DDBJ whole genome shotgun (WGS) entry which is preliminary data.</text>
</comment>
<dbReference type="AlphaFoldDB" id="A0A7W8TRM4"/>
<feature type="compositionally biased region" description="Polar residues" evidence="1">
    <location>
        <begin position="42"/>
        <end position="51"/>
    </location>
</feature>
<proteinExistence type="predicted"/>
<feature type="compositionally biased region" description="Basic and acidic residues" evidence="1">
    <location>
        <begin position="56"/>
        <end position="65"/>
    </location>
</feature>
<organism evidence="3 4">
    <name type="scientific">Neomicrococcus aestuarii</name>
    <dbReference type="NCBI Taxonomy" id="556325"/>
    <lineage>
        <taxon>Bacteria</taxon>
        <taxon>Bacillati</taxon>
        <taxon>Actinomycetota</taxon>
        <taxon>Actinomycetes</taxon>
        <taxon>Micrococcales</taxon>
        <taxon>Micrococcaceae</taxon>
        <taxon>Neomicrococcus</taxon>
    </lineage>
</organism>
<feature type="transmembrane region" description="Helical" evidence="2">
    <location>
        <begin position="135"/>
        <end position="154"/>
    </location>
</feature>
<feature type="transmembrane region" description="Helical" evidence="2">
    <location>
        <begin position="104"/>
        <end position="123"/>
    </location>
</feature>
<feature type="compositionally biased region" description="Low complexity" evidence="1">
    <location>
        <begin position="24"/>
        <end position="39"/>
    </location>
</feature>